<comment type="caution">
    <text evidence="2">The sequence shown here is derived from an EMBL/GenBank/DDBJ whole genome shotgun (WGS) entry which is preliminary data.</text>
</comment>
<feature type="transmembrane region" description="Helical" evidence="1">
    <location>
        <begin position="294"/>
        <end position="315"/>
    </location>
</feature>
<keyword evidence="1" id="KW-0812">Transmembrane</keyword>
<dbReference type="Proteomes" id="UP001204376">
    <property type="component" value="Unassembled WGS sequence"/>
</dbReference>
<gene>
    <name evidence="2" type="ORF">NPE20_01480</name>
</gene>
<reference evidence="2 3" key="1">
    <citation type="submission" date="2022-07" db="EMBL/GenBank/DDBJ databases">
        <title>Mucilaginibacter sp. JC4.</title>
        <authorList>
            <person name="Le V."/>
            <person name="Ko S.-R."/>
            <person name="Ahn C.-Y."/>
            <person name="Oh H.-M."/>
        </authorList>
    </citation>
    <scope>NUCLEOTIDE SEQUENCE [LARGE SCALE GENOMIC DNA]</scope>
    <source>
        <strain evidence="2 3">JC4</strain>
    </source>
</reference>
<accession>A0ABT1SW88</accession>
<keyword evidence="1" id="KW-0472">Membrane</keyword>
<evidence type="ECO:0000313" key="2">
    <source>
        <dbReference type="EMBL" id="MCQ6956604.1"/>
    </source>
</evidence>
<proteinExistence type="predicted"/>
<keyword evidence="3" id="KW-1185">Reference proteome</keyword>
<protein>
    <submittedName>
        <fullName evidence="2">DUF3667 domain-containing protein</fullName>
    </submittedName>
</protein>
<feature type="transmembrane region" description="Helical" evidence="1">
    <location>
        <begin position="198"/>
        <end position="214"/>
    </location>
</feature>
<sequence length="318" mass="37201">MLNHAISDYFHFDYQFFHTLRPLFLKPGHLTNEYNSGHRAQYLHPVKMYIFISLLFFVLAFRGNHQVIKEVKETTTTQRVADSVKRATVDSIGKKQHLTAEQKKAIADKLKVTPVSENGKIKYNIDYNVGDQIDVLGVKIDRNGTYEDYLKKQEKHSPAQRDNVIQRYIAHKSYDWAGQGKDAQKMFIEALQHNSPKVMFLILPLFALILKIAFSKNRKFYVEHIIYAIHLHCFIFLFLIAVIIINMLLPHSWHSVSDWLQLLATLVVIWYIYRSLRVVYNRSRWRTVSKMLGISLMYMLVFSLSFFVILIITAVTTV</sequence>
<organism evidence="2 3">
    <name type="scientific">Mucilaginibacter aquariorum</name>
    <dbReference type="NCBI Taxonomy" id="2967225"/>
    <lineage>
        <taxon>Bacteria</taxon>
        <taxon>Pseudomonadati</taxon>
        <taxon>Bacteroidota</taxon>
        <taxon>Sphingobacteriia</taxon>
        <taxon>Sphingobacteriales</taxon>
        <taxon>Sphingobacteriaceae</taxon>
        <taxon>Mucilaginibacter</taxon>
    </lineage>
</organism>
<feature type="transmembrane region" description="Helical" evidence="1">
    <location>
        <begin position="255"/>
        <end position="273"/>
    </location>
</feature>
<feature type="transmembrane region" description="Helical" evidence="1">
    <location>
        <begin position="226"/>
        <end position="249"/>
    </location>
</feature>
<dbReference type="EMBL" id="JANHOH010000001">
    <property type="protein sequence ID" value="MCQ6956604.1"/>
    <property type="molecule type" value="Genomic_DNA"/>
</dbReference>
<name>A0ABT1SW88_9SPHI</name>
<dbReference type="Pfam" id="PF12412">
    <property type="entry name" value="DUF3667"/>
    <property type="match status" value="1"/>
</dbReference>
<evidence type="ECO:0000256" key="1">
    <source>
        <dbReference type="SAM" id="Phobius"/>
    </source>
</evidence>
<keyword evidence="1" id="KW-1133">Transmembrane helix</keyword>
<dbReference type="RefSeq" id="WP_256536820.1">
    <property type="nucleotide sequence ID" value="NZ_JANHOH010000001.1"/>
</dbReference>
<dbReference type="InterPro" id="IPR022134">
    <property type="entry name" value="DUF3667"/>
</dbReference>
<evidence type="ECO:0000313" key="3">
    <source>
        <dbReference type="Proteomes" id="UP001204376"/>
    </source>
</evidence>